<evidence type="ECO:0000313" key="1">
    <source>
        <dbReference type="EMBL" id="MCL6677768.1"/>
    </source>
</evidence>
<protein>
    <submittedName>
        <fullName evidence="1">Uncharacterized protein</fullName>
    </submittedName>
</protein>
<evidence type="ECO:0000313" key="2">
    <source>
        <dbReference type="Proteomes" id="UP001165343"/>
    </source>
</evidence>
<name>A0ABT0RBX8_9SPHN</name>
<sequence length="58" mass="6738">MMDEIFDRSYQDGRAQLNAGLARLFHRTGTAALTAFEVLNRIEFQAPWLELKRKGRRA</sequence>
<organism evidence="1 2">
    <name type="scientific">Sphingomonas anseongensis</name>
    <dbReference type="NCBI Taxonomy" id="2908207"/>
    <lineage>
        <taxon>Bacteria</taxon>
        <taxon>Pseudomonadati</taxon>
        <taxon>Pseudomonadota</taxon>
        <taxon>Alphaproteobacteria</taxon>
        <taxon>Sphingomonadales</taxon>
        <taxon>Sphingomonadaceae</taxon>
        <taxon>Sphingomonas</taxon>
    </lineage>
</organism>
<dbReference type="RefSeq" id="WP_249866760.1">
    <property type="nucleotide sequence ID" value="NZ_JAMGBC010000001.1"/>
</dbReference>
<dbReference type="EMBL" id="JAMGBC010000001">
    <property type="protein sequence ID" value="MCL6677768.1"/>
    <property type="molecule type" value="Genomic_DNA"/>
</dbReference>
<reference evidence="1" key="1">
    <citation type="submission" date="2022-05" db="EMBL/GenBank/DDBJ databases">
        <authorList>
            <person name="Jo J.-H."/>
            <person name="Im W.-T."/>
        </authorList>
    </citation>
    <scope>NUCLEOTIDE SEQUENCE</scope>
    <source>
        <strain evidence="1">RG327</strain>
    </source>
</reference>
<comment type="caution">
    <text evidence="1">The sequence shown here is derived from an EMBL/GenBank/DDBJ whole genome shotgun (WGS) entry which is preliminary data.</text>
</comment>
<gene>
    <name evidence="1" type="ORF">LZ519_00315</name>
</gene>
<accession>A0ABT0RBX8</accession>
<keyword evidence="2" id="KW-1185">Reference proteome</keyword>
<proteinExistence type="predicted"/>
<dbReference type="Proteomes" id="UP001165343">
    <property type="component" value="Unassembled WGS sequence"/>
</dbReference>